<dbReference type="RefSeq" id="WP_201377014.1">
    <property type="nucleotide sequence ID" value="NZ_BNJG01000008.1"/>
</dbReference>
<dbReference type="Proteomes" id="UP000654345">
    <property type="component" value="Unassembled WGS sequence"/>
</dbReference>
<evidence type="ECO:0000256" key="3">
    <source>
        <dbReference type="ARBA" id="ARBA00022692"/>
    </source>
</evidence>
<keyword evidence="10" id="KW-1185">Reference proteome</keyword>
<dbReference type="InterPro" id="IPR050250">
    <property type="entry name" value="Macrolide_Exporter_MacB"/>
</dbReference>
<reference evidence="9 10" key="1">
    <citation type="journal article" date="2021" name="Int. J. Syst. Evol. Microbiol.">
        <title>Reticulibacter mediterranei gen. nov., sp. nov., within the new family Reticulibacteraceae fam. nov., and Ktedonospora formicarum gen. nov., sp. nov., Ktedonobacter robiniae sp. nov., Dictyobacter formicarum sp. nov. and Dictyobacter arantiisoli sp. nov., belonging to the class Ktedonobacteria.</title>
        <authorList>
            <person name="Yabe S."/>
            <person name="Zheng Y."/>
            <person name="Wang C.M."/>
            <person name="Sakai Y."/>
            <person name="Abe K."/>
            <person name="Yokota A."/>
            <person name="Donadio S."/>
            <person name="Cavaletti L."/>
            <person name="Monciardini P."/>
        </authorList>
    </citation>
    <scope>NUCLEOTIDE SEQUENCE [LARGE SCALE GENOMIC DNA]</scope>
    <source>
        <strain evidence="9 10">SOSP1-30</strain>
    </source>
</reference>
<evidence type="ECO:0000256" key="4">
    <source>
        <dbReference type="ARBA" id="ARBA00022989"/>
    </source>
</evidence>
<feature type="transmembrane region" description="Helical" evidence="7">
    <location>
        <begin position="524"/>
        <end position="545"/>
    </location>
</feature>
<evidence type="ECO:0000256" key="1">
    <source>
        <dbReference type="ARBA" id="ARBA00004651"/>
    </source>
</evidence>
<keyword evidence="5 7" id="KW-0472">Membrane</keyword>
<keyword evidence="2" id="KW-1003">Cell membrane</keyword>
<feature type="transmembrane region" description="Helical" evidence="7">
    <location>
        <begin position="34"/>
        <end position="56"/>
    </location>
</feature>
<feature type="transmembrane region" description="Helical" evidence="7">
    <location>
        <begin position="378"/>
        <end position="401"/>
    </location>
</feature>
<comment type="similarity">
    <text evidence="6">Belongs to the ABC-4 integral membrane protein family.</text>
</comment>
<evidence type="ECO:0000256" key="6">
    <source>
        <dbReference type="ARBA" id="ARBA00038076"/>
    </source>
</evidence>
<dbReference type="Pfam" id="PF02687">
    <property type="entry name" value="FtsX"/>
    <property type="match status" value="1"/>
</dbReference>
<feature type="transmembrane region" description="Helical" evidence="7">
    <location>
        <begin position="557"/>
        <end position="583"/>
    </location>
</feature>
<organism evidence="9 10">
    <name type="scientific">Ktedonobacter robiniae</name>
    <dbReference type="NCBI Taxonomy" id="2778365"/>
    <lineage>
        <taxon>Bacteria</taxon>
        <taxon>Bacillati</taxon>
        <taxon>Chloroflexota</taxon>
        <taxon>Ktedonobacteria</taxon>
        <taxon>Ktedonobacterales</taxon>
        <taxon>Ktedonobacteraceae</taxon>
        <taxon>Ktedonobacter</taxon>
    </lineage>
</organism>
<accession>A0ABQ3V7X0</accession>
<name>A0ABQ3V7X0_9CHLR</name>
<dbReference type="InterPro" id="IPR003838">
    <property type="entry name" value="ABC3_permease_C"/>
</dbReference>
<feature type="transmembrane region" description="Helical" evidence="7">
    <location>
        <begin position="996"/>
        <end position="1019"/>
    </location>
</feature>
<proteinExistence type="inferred from homology"/>
<gene>
    <name evidence="9" type="ORF">KSB_94830</name>
</gene>
<sequence>MRFTSRLRPPIYSVYQSVLLALSLARWSWRPNRLLLLTMCLGMSAAVLLLCAIPLLEQVTGTASLRQALRVSPENTRITISAEAQALSPQLLASMTSASTAPFKEHLAPYLTQDQSAQYRVNGFPLVTPTGPDHEDQLGFISTNIQQMRSHVHLLSGRFPSSQQHGEIEVLLTQESAALLRVSPGSIITTSVGYYTSVEAKEETPFSDTSYKRTTRLTLRVVGLIAANTSDIFWHGTSFLPTPLIPNYTRPLSFPLLLSSDALGAWCQEQFLQAQAADTTNSQPSSPEAFVFDSTVFAYWDLFIDPSRLSIDRYTSFREALRSTDLDFYNGVALHSYTLYNLPSPYLLDLSYSSPLVGTGPSVLNQLSTHITLSHVPVLIISLPTILLDLFFMSVLISLLIERQSSGIALLRSRGASSFQIICAFSLQGLVVSLIALIVGILLAPLVVSTITQPLLPSLAQDTTMILWRQPMVTLQSVIPYALLALLAGMGSMLFTLAQSLRLNVLTQRYESARVTQRPYWERFYLDAISAVIALVLYLIANYVFQLQGLLSDDTIYAIATPVALLAPFFFMLSILFCFLRFAPRGLNLLARLAHRGRTAPPMLALAQMTRSPGRPLQITLLLALASSFIMLTLIFNDSQQQRLTELARYESVADFSGSFVGKVTPSIISTYQTYNALPGVSSVSLGSEIVSFQDKSHSFHIRAVDAKTYARATYWSTQNSEQPLEALTRELARRRPAAGYPQVVPALVDTLGWEQLHLSPGKTFTLTSYDSGHAYTTTYEALARVNMIEGMYDSPSSTDQPARPALLVDYQTLAAYHSHTDKQPLPLTHAWLRTSDNPALLARLRAQLNGSNEVGLANLQDRRALLEALRTDPLTLDLLLLLALGTATALLLGLCGNILITWNSIHERQLSFAVLRALGTEPPLVARILIWEQGVIHLVALFFGVVFGLLFTFTLIPRLMISSTPVSNALGNITSLDFYMLQRTIQVQVQAPTSLAFAFLAFVLVCVLIIFLVTRHVLHLLPAQALRLNKD</sequence>
<feature type="transmembrane region" description="Helical" evidence="7">
    <location>
        <begin position="879"/>
        <end position="901"/>
    </location>
</feature>
<evidence type="ECO:0000313" key="10">
    <source>
        <dbReference type="Proteomes" id="UP000654345"/>
    </source>
</evidence>
<dbReference type="EMBL" id="BNJG01000008">
    <property type="protein sequence ID" value="GHO61008.1"/>
    <property type="molecule type" value="Genomic_DNA"/>
</dbReference>
<feature type="transmembrane region" description="Helical" evidence="7">
    <location>
        <begin position="422"/>
        <end position="448"/>
    </location>
</feature>
<dbReference type="PANTHER" id="PTHR30572:SF4">
    <property type="entry name" value="ABC TRANSPORTER PERMEASE YTRF"/>
    <property type="match status" value="1"/>
</dbReference>
<evidence type="ECO:0000313" key="9">
    <source>
        <dbReference type="EMBL" id="GHO61008.1"/>
    </source>
</evidence>
<comment type="subcellular location">
    <subcellularLocation>
        <location evidence="1">Cell membrane</location>
        <topology evidence="1">Multi-pass membrane protein</topology>
    </subcellularLocation>
</comment>
<feature type="transmembrane region" description="Helical" evidence="7">
    <location>
        <begin position="478"/>
        <end position="503"/>
    </location>
</feature>
<feature type="transmembrane region" description="Helical" evidence="7">
    <location>
        <begin position="936"/>
        <end position="957"/>
    </location>
</feature>
<evidence type="ECO:0000256" key="2">
    <source>
        <dbReference type="ARBA" id="ARBA00022475"/>
    </source>
</evidence>
<protein>
    <recommendedName>
        <fullName evidence="8">ABC3 transporter permease C-terminal domain-containing protein</fullName>
    </recommendedName>
</protein>
<evidence type="ECO:0000256" key="7">
    <source>
        <dbReference type="SAM" id="Phobius"/>
    </source>
</evidence>
<dbReference type="PANTHER" id="PTHR30572">
    <property type="entry name" value="MEMBRANE COMPONENT OF TRANSPORTER-RELATED"/>
    <property type="match status" value="1"/>
</dbReference>
<keyword evidence="4 7" id="KW-1133">Transmembrane helix</keyword>
<feature type="domain" description="ABC3 transporter permease C-terminal" evidence="8">
    <location>
        <begin position="889"/>
        <end position="1021"/>
    </location>
</feature>
<feature type="transmembrane region" description="Helical" evidence="7">
    <location>
        <begin position="619"/>
        <end position="636"/>
    </location>
</feature>
<keyword evidence="3 7" id="KW-0812">Transmembrane</keyword>
<evidence type="ECO:0000256" key="5">
    <source>
        <dbReference type="ARBA" id="ARBA00023136"/>
    </source>
</evidence>
<evidence type="ECO:0000259" key="8">
    <source>
        <dbReference type="Pfam" id="PF02687"/>
    </source>
</evidence>
<comment type="caution">
    <text evidence="9">The sequence shown here is derived from an EMBL/GenBank/DDBJ whole genome shotgun (WGS) entry which is preliminary data.</text>
</comment>